<dbReference type="InterPro" id="IPR036339">
    <property type="entry name" value="PUB-like_dom_sf"/>
</dbReference>
<dbReference type="Gene3D" id="3.10.20.90">
    <property type="entry name" value="Phosphatidylinositol 3-kinase Catalytic Subunit, Chain A, domain 1"/>
    <property type="match status" value="1"/>
</dbReference>
<dbReference type="CTD" id="37148"/>
<evidence type="ECO:0000313" key="3">
    <source>
        <dbReference type="EnsemblMetazoa" id="AALB004949-PA"/>
    </source>
</evidence>
<dbReference type="VEuPathDB" id="VectorBase:AALB004949"/>
<feature type="region of interest" description="Disordered" evidence="2">
    <location>
        <begin position="20"/>
        <end position="55"/>
    </location>
</feature>
<dbReference type="STRING" id="7167.A0A182FEK8"/>
<dbReference type="GeneID" id="118466809"/>
<evidence type="ECO:0000256" key="1">
    <source>
        <dbReference type="SAM" id="Coils"/>
    </source>
</evidence>
<dbReference type="PANTHER" id="PTHR23153">
    <property type="entry name" value="UBX-RELATED"/>
    <property type="match status" value="1"/>
</dbReference>
<reference evidence="3 4" key="1">
    <citation type="journal article" date="2017" name="G3 (Bethesda)">
        <title>The Physical Genome Mapping of Anopheles albimanus Corrected Scaffold Misassemblies and Identified Interarm Rearrangements in Genus Anopheles.</title>
        <authorList>
            <person name="Artemov G.N."/>
            <person name="Peery A.N."/>
            <person name="Jiang X."/>
            <person name="Tu Z."/>
            <person name="Stegniy V.N."/>
            <person name="Sharakhova M.V."/>
            <person name="Sharakhov I.V."/>
        </authorList>
    </citation>
    <scope>NUCLEOTIDE SEQUENCE [LARGE SCALE GENOMIC DNA]</scope>
    <source>
        <strain evidence="3 4">ALBI9_A</strain>
    </source>
</reference>
<dbReference type="PROSITE" id="PS50033">
    <property type="entry name" value="UBX"/>
    <property type="match status" value="1"/>
</dbReference>
<dbReference type="InterPro" id="IPR029071">
    <property type="entry name" value="Ubiquitin-like_domsf"/>
</dbReference>
<dbReference type="InterPro" id="IPR001012">
    <property type="entry name" value="UBX_dom"/>
</dbReference>
<reference evidence="3" key="2">
    <citation type="submission" date="2022-08" db="UniProtKB">
        <authorList>
            <consortium name="EnsemblMetazoa"/>
        </authorList>
    </citation>
    <scope>IDENTIFICATION</scope>
    <source>
        <strain evidence="3">STECLA/ALBI9_A</strain>
    </source>
</reference>
<name>A0A182FEK8_ANOAL</name>
<protein>
    <submittedName>
        <fullName evidence="3">Uncharacterized protein</fullName>
    </submittedName>
</protein>
<dbReference type="SUPFAM" id="SSF143503">
    <property type="entry name" value="PUG domain-like"/>
    <property type="match status" value="1"/>
</dbReference>
<dbReference type="Pfam" id="PF00789">
    <property type="entry name" value="UBX"/>
    <property type="match status" value="1"/>
</dbReference>
<sequence length="440" mass="50086">MAPSKIKNFFAKKKAEAKLKFGGAGPGRKLNSTTPAPSSSSKPAQRDVYVPPKRSEISAEAKVAAAAALARFEGKDKKEFNTSLAAIRAQVRKELEAEKRAKEEAGTCDQSQNTEDRHDAEAAEVKKDYAVQGVYFRCPMIGEEVLPRKEWKGKIKEFLYEQLAVDRGLTACLIIYNCNPKDKAEVCIETLTKCIENIINHPNEEKYKKLRMTNRMFCDKIKVCEGSLEFLHAAGFAEIELDGEPHLIWSEDNIDPDCSLEVLLEALKAAEPIQLELDRNLQVLLPSQVKRTNLPPDFFRISPEELKREQQLRTEAIEQAQILKTKAMREKEELRTINRYRFSLLRVRFPNGVYLQGTFNVYEKLSQVYEFVQSCLMHESAEFSLIAPGGQKVSHGDELDKTLYDLRLVPTMVFNFSYENESKGLADYLKEELMLLIQSF</sequence>
<dbReference type="PANTHER" id="PTHR23153:SF38">
    <property type="entry name" value="UBX DOMAIN-CONTAINING PROTEIN 6"/>
    <property type="match status" value="1"/>
</dbReference>
<dbReference type="OrthoDB" id="49605at2759"/>
<dbReference type="InterPro" id="IPR042774">
    <property type="entry name" value="UBXN6_PUB"/>
</dbReference>
<keyword evidence="1" id="KW-0175">Coiled coil</keyword>
<evidence type="ECO:0000256" key="2">
    <source>
        <dbReference type="SAM" id="MobiDB-lite"/>
    </source>
</evidence>
<feature type="region of interest" description="Disordered" evidence="2">
    <location>
        <begin position="98"/>
        <end position="121"/>
    </location>
</feature>
<feature type="compositionally biased region" description="Low complexity" evidence="2">
    <location>
        <begin position="32"/>
        <end position="43"/>
    </location>
</feature>
<dbReference type="GO" id="GO:0005737">
    <property type="term" value="C:cytoplasm"/>
    <property type="evidence" value="ECO:0007669"/>
    <property type="project" value="TreeGrafter"/>
</dbReference>
<evidence type="ECO:0000313" key="4">
    <source>
        <dbReference type="Proteomes" id="UP000069272"/>
    </source>
</evidence>
<dbReference type="SUPFAM" id="SSF54236">
    <property type="entry name" value="Ubiquitin-like"/>
    <property type="match status" value="1"/>
</dbReference>
<accession>A0A182FEK8</accession>
<dbReference type="AlphaFoldDB" id="A0A182FEK8"/>
<organism evidence="3 4">
    <name type="scientific">Anopheles albimanus</name>
    <name type="common">New world malaria mosquito</name>
    <dbReference type="NCBI Taxonomy" id="7167"/>
    <lineage>
        <taxon>Eukaryota</taxon>
        <taxon>Metazoa</taxon>
        <taxon>Ecdysozoa</taxon>
        <taxon>Arthropoda</taxon>
        <taxon>Hexapoda</taxon>
        <taxon>Insecta</taxon>
        <taxon>Pterygota</taxon>
        <taxon>Neoptera</taxon>
        <taxon>Endopterygota</taxon>
        <taxon>Diptera</taxon>
        <taxon>Nematocera</taxon>
        <taxon>Culicoidea</taxon>
        <taxon>Culicidae</taxon>
        <taxon>Anophelinae</taxon>
        <taxon>Anopheles</taxon>
    </lineage>
</organism>
<dbReference type="RefSeq" id="XP_035792488.1">
    <property type="nucleotide sequence ID" value="XM_035936595.1"/>
</dbReference>
<dbReference type="Pfam" id="PF09409">
    <property type="entry name" value="PUB"/>
    <property type="match status" value="1"/>
</dbReference>
<dbReference type="VEuPathDB" id="VectorBase:AALB20_030031"/>
<dbReference type="Gene3D" id="1.20.58.2190">
    <property type="match status" value="1"/>
</dbReference>
<dbReference type="CDD" id="cd10460">
    <property type="entry name" value="PUB_UBXD1"/>
    <property type="match status" value="1"/>
</dbReference>
<dbReference type="CDD" id="cd16119">
    <property type="entry name" value="UBX_UBXN6"/>
    <property type="match status" value="1"/>
</dbReference>
<keyword evidence="4" id="KW-1185">Reference proteome</keyword>
<dbReference type="EnsemblMetazoa" id="AALB004949-RA">
    <property type="protein sequence ID" value="AALB004949-PA"/>
    <property type="gene ID" value="AALB004949"/>
</dbReference>
<dbReference type="InterPro" id="IPR018997">
    <property type="entry name" value="PUB_domain"/>
</dbReference>
<dbReference type="KEGG" id="aali:118466809"/>
<dbReference type="Proteomes" id="UP000069272">
    <property type="component" value="Chromosome 3L"/>
</dbReference>
<feature type="coiled-coil region" evidence="1">
    <location>
        <begin position="306"/>
        <end position="337"/>
    </location>
</feature>
<proteinExistence type="predicted"/>
<dbReference type="SMART" id="SM00580">
    <property type="entry name" value="PUG"/>
    <property type="match status" value="1"/>
</dbReference>